<dbReference type="Proteomes" id="UP000216113">
    <property type="component" value="Unassembled WGS sequence"/>
</dbReference>
<sequence>MRNSAHSHRRQYPLHAHISAMFTFLLLLLGVVLGVFNYQQTTHIILDSSQKLFTFIEQAVQDDLLDAYQPIRHALNLLILDSAATTDQVELRTGLLQPFVQALEDNHTLSALYLGDDNGNFFLVRPLRNQQIRLQIKAPPQASFEVWSIKRSARQGSVESKKLYLDANLTPLEQRNIPNEMYDPRLRSWFIPAHADKNQTTTSPYLFFSTHEVGTTLAKRSTTHTVMGADVTLSQLSSTLADHQATRGTQIVLFGDDGRAVAYPDFNKLLNARDPAKLPKVEELSPTLELLMNQGADALQRLDDGQRQWIVSRFTVDDGSTHGLQLAMMVPEDELLADAYQVRWQGALVTLGALLLCLPMGWVTSRLLVRPLRELVREADAVRRFDFNYPFTQQSPVLEIDQMQASMGRMKETLASFFEITSSLSAHTRFEPLLQSVLFETLKIAQAQAGLIYLTKNDSTQLELKGLIINGQPQDLATQSRPVLEPDDTQSPEWLQALYGGHDSVARSLSLEQAGDLQSVMHELGSQSIHLIGIRLHNRQGETVGILALVLNDSGSIDDQDHLRADRIAFIQAVSGTAAVAIESQRLQARQKQLLDALIQLLAGAIDAKSPYTASHCQRVPTLTLMLAQAAAASQQPFFEQYAPSDEQWEALRIAAWLHDCGKVTTPEYVVDKATKLETLYDRIHEIRTRFEVLKRDAWVNYWQARAMGGDDQQLTQLRDACLAELDNDFTFVAQCNLGGEAMMEADLQRLNAIARRTWTRTLDDRLGVSWEENKRQATRQEQALPVTESLLADKPEHLFTRPEAELIDPENPWGFKLEVPSYKFNRGELYNLSTRRGTLTSEERYIINNHIVQTILMLSSLPLPAYLSNIAEIAGGHHEKMDGSGYPKRLTREEMSLEARMMAIADIFEALTASDRPYKRSKTLSEALSIMAAMCHDAHIDPQLFALFLHEQIYLQYARQFLDPQQIDTVDIDALMLKAGLKS</sequence>
<evidence type="ECO:0000256" key="1">
    <source>
        <dbReference type="SAM" id="Phobius"/>
    </source>
</evidence>
<dbReference type="InterPro" id="IPR037522">
    <property type="entry name" value="HD_GYP_dom"/>
</dbReference>
<dbReference type="SUPFAM" id="SSF109604">
    <property type="entry name" value="HD-domain/PDEase-like"/>
    <property type="match status" value="2"/>
</dbReference>
<evidence type="ECO:0008006" key="6">
    <source>
        <dbReference type="Google" id="ProtNLM"/>
    </source>
</evidence>
<feature type="domain" description="HAMP" evidence="2">
    <location>
        <begin position="366"/>
        <end position="419"/>
    </location>
</feature>
<dbReference type="RefSeq" id="WP_095028523.1">
    <property type="nucleotide sequence ID" value="NZ_NQKL01000004.1"/>
</dbReference>
<evidence type="ECO:0000259" key="2">
    <source>
        <dbReference type="PROSITE" id="PS50885"/>
    </source>
</evidence>
<gene>
    <name evidence="4" type="ORF">CJF43_06860</name>
</gene>
<dbReference type="SUPFAM" id="SSF55781">
    <property type="entry name" value="GAF domain-like"/>
    <property type="match status" value="1"/>
</dbReference>
<dbReference type="InterPro" id="IPR003660">
    <property type="entry name" value="HAMP_dom"/>
</dbReference>
<proteinExistence type="predicted"/>
<dbReference type="Pfam" id="PF00672">
    <property type="entry name" value="HAMP"/>
    <property type="match status" value="1"/>
</dbReference>
<dbReference type="Gene3D" id="1.10.3210.10">
    <property type="entry name" value="Hypothetical protein af1432"/>
    <property type="match status" value="2"/>
</dbReference>
<dbReference type="Gene3D" id="3.30.450.40">
    <property type="match status" value="1"/>
</dbReference>
<keyword evidence="1" id="KW-0812">Transmembrane</keyword>
<dbReference type="EMBL" id="NQKL01000004">
    <property type="protein sequence ID" value="OZY42738.1"/>
    <property type="molecule type" value="Genomic_DNA"/>
</dbReference>
<organism evidence="4 5">
    <name type="scientific">Pseudomonas fragi</name>
    <dbReference type="NCBI Taxonomy" id="296"/>
    <lineage>
        <taxon>Bacteria</taxon>
        <taxon>Pseudomonadati</taxon>
        <taxon>Pseudomonadota</taxon>
        <taxon>Gammaproteobacteria</taxon>
        <taxon>Pseudomonadales</taxon>
        <taxon>Pseudomonadaceae</taxon>
        <taxon>Pseudomonas</taxon>
    </lineage>
</organism>
<dbReference type="SMART" id="SM00304">
    <property type="entry name" value="HAMP"/>
    <property type="match status" value="1"/>
</dbReference>
<dbReference type="SMART" id="SM00065">
    <property type="entry name" value="GAF"/>
    <property type="match status" value="1"/>
</dbReference>
<name>A0A266LXD8_PSEFR</name>
<dbReference type="GO" id="GO:0016020">
    <property type="term" value="C:membrane"/>
    <property type="evidence" value="ECO:0007669"/>
    <property type="project" value="InterPro"/>
</dbReference>
<dbReference type="AlphaFoldDB" id="A0A266LXD8"/>
<dbReference type="PANTHER" id="PTHR43155:SF2">
    <property type="entry name" value="CYCLIC DI-GMP PHOSPHODIESTERASE PA4108"/>
    <property type="match status" value="1"/>
</dbReference>
<dbReference type="GO" id="GO:0007165">
    <property type="term" value="P:signal transduction"/>
    <property type="evidence" value="ECO:0007669"/>
    <property type="project" value="InterPro"/>
</dbReference>
<keyword evidence="1" id="KW-1133">Transmembrane helix</keyword>
<dbReference type="PANTHER" id="PTHR43155">
    <property type="entry name" value="CYCLIC DI-GMP PHOSPHODIESTERASE PA4108-RELATED"/>
    <property type="match status" value="1"/>
</dbReference>
<feature type="transmembrane region" description="Helical" evidence="1">
    <location>
        <begin position="12"/>
        <end position="36"/>
    </location>
</feature>
<dbReference type="PROSITE" id="PS51832">
    <property type="entry name" value="HD_GYP"/>
    <property type="match status" value="1"/>
</dbReference>
<dbReference type="GO" id="GO:0008081">
    <property type="term" value="F:phosphoric diester hydrolase activity"/>
    <property type="evidence" value="ECO:0007669"/>
    <property type="project" value="UniProtKB-ARBA"/>
</dbReference>
<dbReference type="CDD" id="cd00077">
    <property type="entry name" value="HDc"/>
    <property type="match status" value="2"/>
</dbReference>
<accession>A0A266LXD8</accession>
<dbReference type="InterPro" id="IPR003018">
    <property type="entry name" value="GAF"/>
</dbReference>
<dbReference type="InterPro" id="IPR003607">
    <property type="entry name" value="HD/PDEase_dom"/>
</dbReference>
<feature type="domain" description="HD-GYP" evidence="3">
    <location>
        <begin position="756"/>
        <end position="964"/>
    </location>
</feature>
<comment type="caution">
    <text evidence="4">The sequence shown here is derived from an EMBL/GenBank/DDBJ whole genome shotgun (WGS) entry which is preliminary data.</text>
</comment>
<evidence type="ECO:0000313" key="5">
    <source>
        <dbReference type="Proteomes" id="UP000216113"/>
    </source>
</evidence>
<dbReference type="PROSITE" id="PS50885">
    <property type="entry name" value="HAMP"/>
    <property type="match status" value="1"/>
</dbReference>
<reference evidence="4 5" key="1">
    <citation type="submission" date="2017-08" db="EMBL/GenBank/DDBJ databases">
        <title>Genomic and metabolic characterisation of spoilage-associated Pseudomonas species.</title>
        <authorList>
            <person name="Stanborough T."/>
            <person name="Fegan N."/>
            <person name="Powell S.M."/>
            <person name="Singh T."/>
            <person name="Tamplin M.L."/>
            <person name="Chandry P.S."/>
        </authorList>
    </citation>
    <scope>NUCLEOTIDE SEQUENCE [LARGE SCALE GENOMIC DNA]</scope>
    <source>
        <strain evidence="4 5">F1820</strain>
    </source>
</reference>
<dbReference type="InterPro" id="IPR029016">
    <property type="entry name" value="GAF-like_dom_sf"/>
</dbReference>
<dbReference type="SMART" id="SM00471">
    <property type="entry name" value="HDc"/>
    <property type="match status" value="1"/>
</dbReference>
<evidence type="ECO:0000313" key="4">
    <source>
        <dbReference type="EMBL" id="OZY42738.1"/>
    </source>
</evidence>
<evidence type="ECO:0000259" key="3">
    <source>
        <dbReference type="PROSITE" id="PS51832"/>
    </source>
</evidence>
<dbReference type="Gene3D" id="3.30.450.20">
    <property type="entry name" value="PAS domain"/>
    <property type="match status" value="1"/>
</dbReference>
<dbReference type="Gene3D" id="6.10.340.10">
    <property type="match status" value="1"/>
</dbReference>
<keyword evidence="1" id="KW-0472">Membrane</keyword>
<dbReference type="Pfam" id="PF13487">
    <property type="entry name" value="HD_5"/>
    <property type="match status" value="1"/>
</dbReference>
<protein>
    <recommendedName>
        <fullName evidence="6">HAMP domain-containing protein</fullName>
    </recommendedName>
</protein>